<keyword evidence="1" id="KW-1133">Transmembrane helix</keyword>
<evidence type="ECO:0000313" key="2">
    <source>
        <dbReference type="EMBL" id="MFC7449315.1"/>
    </source>
</evidence>
<protein>
    <recommendedName>
        <fullName evidence="4">DUF3093 domain-containing protein</fullName>
    </recommendedName>
</protein>
<comment type="caution">
    <text evidence="2">The sequence shown here is derived from an EMBL/GenBank/DDBJ whole genome shotgun (WGS) entry which is preliminary data.</text>
</comment>
<accession>A0ABW2RZX7</accession>
<dbReference type="Proteomes" id="UP001596484">
    <property type="component" value="Unassembled WGS sequence"/>
</dbReference>
<dbReference type="EMBL" id="JBHTCS010000017">
    <property type="protein sequence ID" value="MFC7449315.1"/>
    <property type="molecule type" value="Genomic_DNA"/>
</dbReference>
<evidence type="ECO:0000313" key="3">
    <source>
        <dbReference type="Proteomes" id="UP001596484"/>
    </source>
</evidence>
<reference evidence="3" key="1">
    <citation type="journal article" date="2019" name="Int. J. Syst. Evol. Microbiol.">
        <title>The Global Catalogue of Microorganisms (GCM) 10K type strain sequencing project: providing services to taxonomists for standard genome sequencing and annotation.</title>
        <authorList>
            <consortium name="The Broad Institute Genomics Platform"/>
            <consortium name="The Broad Institute Genome Sequencing Center for Infectious Disease"/>
            <person name="Wu L."/>
            <person name="Ma J."/>
        </authorList>
    </citation>
    <scope>NUCLEOTIDE SEQUENCE [LARGE SCALE GENOMIC DNA]</scope>
    <source>
        <strain evidence="3">ICMP 19430</strain>
    </source>
</reference>
<evidence type="ECO:0008006" key="4">
    <source>
        <dbReference type="Google" id="ProtNLM"/>
    </source>
</evidence>
<organism evidence="2 3">
    <name type="scientific">Rhodococcus daqingensis</name>
    <dbReference type="NCBI Taxonomy" id="2479363"/>
    <lineage>
        <taxon>Bacteria</taxon>
        <taxon>Bacillati</taxon>
        <taxon>Actinomycetota</taxon>
        <taxon>Actinomycetes</taxon>
        <taxon>Mycobacteriales</taxon>
        <taxon>Nocardiaceae</taxon>
        <taxon>Rhodococcus</taxon>
    </lineage>
</organism>
<sequence>MVALGPALCLVVLVAEAVLGSGVHWLGLALSAVLLAGLVSLQVLAARRHASVLLTPTVLRDGAETLDVAEIAEVLPEADPYAEDLEPWESAPSLGELSGIPRRRTAIGLRLRDGSTVRAWARDGDGLRTELEGLVAGDDAEDGER</sequence>
<feature type="transmembrane region" description="Helical" evidence="1">
    <location>
        <begin position="27"/>
        <end position="46"/>
    </location>
</feature>
<keyword evidence="3" id="KW-1185">Reference proteome</keyword>
<evidence type="ECO:0000256" key="1">
    <source>
        <dbReference type="SAM" id="Phobius"/>
    </source>
</evidence>
<name>A0ABW2RZX7_9NOCA</name>
<dbReference type="RefSeq" id="WP_378406526.1">
    <property type="nucleotide sequence ID" value="NZ_JBHTCS010000017.1"/>
</dbReference>
<gene>
    <name evidence="2" type="ORF">ACFQS9_15580</name>
</gene>
<keyword evidence="1" id="KW-0812">Transmembrane</keyword>
<proteinExistence type="predicted"/>
<keyword evidence="1" id="KW-0472">Membrane</keyword>